<dbReference type="InterPro" id="IPR006461">
    <property type="entry name" value="PLAC_motif_containing"/>
</dbReference>
<dbReference type="KEGG" id="eus:EUTSA_v10021908mg"/>
<dbReference type="NCBIfam" id="TIGR01571">
    <property type="entry name" value="A_thal_Cys_rich"/>
    <property type="match status" value="1"/>
</dbReference>
<dbReference type="OrthoDB" id="1045822at2759"/>
<organism evidence="2 3">
    <name type="scientific">Eutrema salsugineum</name>
    <name type="common">Saltwater cress</name>
    <name type="synonym">Sisymbrium salsugineum</name>
    <dbReference type="NCBI Taxonomy" id="72664"/>
    <lineage>
        <taxon>Eukaryota</taxon>
        <taxon>Viridiplantae</taxon>
        <taxon>Streptophyta</taxon>
        <taxon>Embryophyta</taxon>
        <taxon>Tracheophyta</taxon>
        <taxon>Spermatophyta</taxon>
        <taxon>Magnoliopsida</taxon>
        <taxon>eudicotyledons</taxon>
        <taxon>Gunneridae</taxon>
        <taxon>Pentapetalae</taxon>
        <taxon>rosids</taxon>
        <taxon>malvids</taxon>
        <taxon>Brassicales</taxon>
        <taxon>Brassicaceae</taxon>
        <taxon>Eutremeae</taxon>
        <taxon>Eutrema</taxon>
    </lineage>
</organism>
<keyword evidence="3" id="KW-1185">Reference proteome</keyword>
<keyword evidence="1" id="KW-0812">Transmembrane</keyword>
<dbReference type="Proteomes" id="UP000030689">
    <property type="component" value="Unassembled WGS sequence"/>
</dbReference>
<dbReference type="Gramene" id="ESQ48056">
    <property type="protein sequence ID" value="ESQ48056"/>
    <property type="gene ID" value="EUTSA_v10021908mg"/>
</dbReference>
<feature type="transmembrane region" description="Helical" evidence="1">
    <location>
        <begin position="49"/>
        <end position="68"/>
    </location>
</feature>
<keyword evidence="1" id="KW-1133">Transmembrane helix</keyword>
<dbReference type="AlphaFoldDB" id="V4NNK4"/>
<accession>V4NNK4</accession>
<reference evidence="2 3" key="1">
    <citation type="journal article" date="2013" name="Front. Plant Sci.">
        <title>The Reference Genome of the Halophytic Plant Eutrema salsugineum.</title>
        <authorList>
            <person name="Yang R."/>
            <person name="Jarvis D.E."/>
            <person name="Chen H."/>
            <person name="Beilstein M.A."/>
            <person name="Grimwood J."/>
            <person name="Jenkins J."/>
            <person name="Shu S."/>
            <person name="Prochnik S."/>
            <person name="Xin M."/>
            <person name="Ma C."/>
            <person name="Schmutz J."/>
            <person name="Wing R.A."/>
            <person name="Mitchell-Olds T."/>
            <person name="Schumaker K.S."/>
            <person name="Wang X."/>
        </authorList>
    </citation>
    <scope>NUCLEOTIDE SEQUENCE [LARGE SCALE GENOMIC DNA]</scope>
</reference>
<dbReference type="PANTHER" id="PTHR15907">
    <property type="entry name" value="DUF614 FAMILY PROTEIN-RELATED"/>
    <property type="match status" value="1"/>
</dbReference>
<gene>
    <name evidence="2" type="ORF">EUTSA_v10021908mg</name>
</gene>
<proteinExistence type="predicted"/>
<keyword evidence="1" id="KW-0472">Membrane</keyword>
<dbReference type="eggNOG" id="ENOG502S668">
    <property type="taxonomic scope" value="Eukaryota"/>
</dbReference>
<dbReference type="EMBL" id="KI517408">
    <property type="protein sequence ID" value="ESQ48056.1"/>
    <property type="molecule type" value="Genomic_DNA"/>
</dbReference>
<dbReference type="Pfam" id="PF04749">
    <property type="entry name" value="PLAC8"/>
    <property type="match status" value="1"/>
</dbReference>
<evidence type="ECO:0000256" key="1">
    <source>
        <dbReference type="SAM" id="Phobius"/>
    </source>
</evidence>
<dbReference type="OMA" id="TAKEYGW"/>
<sequence>MEKEWKSGLCSCMEDGENACLTCFCPCITFGRIAEVVDEGETGCGKCGMFYGLICCVTGLPCLFSYMYRTKMREMYELQESPASDCITHCFCECCALCQEYRELRSRGHDPSIGYREDWRRAKAPPKDQHMTG</sequence>
<protein>
    <submittedName>
        <fullName evidence="2">Uncharacterized protein</fullName>
    </submittedName>
</protein>
<evidence type="ECO:0000313" key="3">
    <source>
        <dbReference type="Proteomes" id="UP000030689"/>
    </source>
</evidence>
<evidence type="ECO:0000313" key="2">
    <source>
        <dbReference type="EMBL" id="ESQ48056.1"/>
    </source>
</evidence>
<name>V4NNK4_EUTSA</name>
<dbReference type="STRING" id="72664.V4NNK4"/>